<protein>
    <submittedName>
        <fullName evidence="2">Uncharacterized protein</fullName>
    </submittedName>
</protein>
<proteinExistence type="predicted"/>
<feature type="region of interest" description="Disordered" evidence="1">
    <location>
        <begin position="105"/>
        <end position="130"/>
    </location>
</feature>
<evidence type="ECO:0000256" key="1">
    <source>
        <dbReference type="SAM" id="MobiDB-lite"/>
    </source>
</evidence>
<dbReference type="EMBL" id="ML121531">
    <property type="protein sequence ID" value="RPB27578.1"/>
    <property type="molecule type" value="Genomic_DNA"/>
</dbReference>
<organism evidence="2 3">
    <name type="scientific">Terfezia boudieri ATCC MYA-4762</name>
    <dbReference type="NCBI Taxonomy" id="1051890"/>
    <lineage>
        <taxon>Eukaryota</taxon>
        <taxon>Fungi</taxon>
        <taxon>Dikarya</taxon>
        <taxon>Ascomycota</taxon>
        <taxon>Pezizomycotina</taxon>
        <taxon>Pezizomycetes</taxon>
        <taxon>Pezizales</taxon>
        <taxon>Pezizaceae</taxon>
        <taxon>Terfezia</taxon>
    </lineage>
</organism>
<keyword evidence="3" id="KW-1185">Reference proteome</keyword>
<sequence>MPGYEPIPPKVLMESEDEVVRSARMFFTGEGWTKVTFACGEAADKLVAQSEKVTVGGRPLRIEQWKPDVHGRPRPDEFSIDRTVGRDGLAASTIVDVNMPGALPRRRTEPQSIFDDPFATPRPSKTSTEVVEPQILLSTPGGSKLSTKMRGAKLVTLQDGSDIFKEKPGWVTRILAKMWGEVGLHGWGEHVKNNGWGAWFIEVLFGKL</sequence>
<dbReference type="Proteomes" id="UP000267821">
    <property type="component" value="Unassembled WGS sequence"/>
</dbReference>
<dbReference type="OrthoDB" id="5402741at2759"/>
<dbReference type="AlphaFoldDB" id="A0A3N4M0Y3"/>
<name>A0A3N4M0Y3_9PEZI</name>
<accession>A0A3N4M0Y3</accession>
<gene>
    <name evidence="2" type="ORF">L211DRAFT_555694</name>
</gene>
<reference evidence="2 3" key="1">
    <citation type="journal article" date="2018" name="Nat. Ecol. Evol.">
        <title>Pezizomycetes genomes reveal the molecular basis of ectomycorrhizal truffle lifestyle.</title>
        <authorList>
            <person name="Murat C."/>
            <person name="Payen T."/>
            <person name="Noel B."/>
            <person name="Kuo A."/>
            <person name="Morin E."/>
            <person name="Chen J."/>
            <person name="Kohler A."/>
            <person name="Krizsan K."/>
            <person name="Balestrini R."/>
            <person name="Da Silva C."/>
            <person name="Montanini B."/>
            <person name="Hainaut M."/>
            <person name="Levati E."/>
            <person name="Barry K.W."/>
            <person name="Belfiori B."/>
            <person name="Cichocki N."/>
            <person name="Clum A."/>
            <person name="Dockter R.B."/>
            <person name="Fauchery L."/>
            <person name="Guy J."/>
            <person name="Iotti M."/>
            <person name="Le Tacon F."/>
            <person name="Lindquist E.A."/>
            <person name="Lipzen A."/>
            <person name="Malagnac F."/>
            <person name="Mello A."/>
            <person name="Molinier V."/>
            <person name="Miyauchi S."/>
            <person name="Poulain J."/>
            <person name="Riccioni C."/>
            <person name="Rubini A."/>
            <person name="Sitrit Y."/>
            <person name="Splivallo R."/>
            <person name="Traeger S."/>
            <person name="Wang M."/>
            <person name="Zifcakova L."/>
            <person name="Wipf D."/>
            <person name="Zambonelli A."/>
            <person name="Paolocci F."/>
            <person name="Nowrousian M."/>
            <person name="Ottonello S."/>
            <person name="Baldrian P."/>
            <person name="Spatafora J.W."/>
            <person name="Henrissat B."/>
            <person name="Nagy L.G."/>
            <person name="Aury J.M."/>
            <person name="Wincker P."/>
            <person name="Grigoriev I.V."/>
            <person name="Bonfante P."/>
            <person name="Martin F.M."/>
        </authorList>
    </citation>
    <scope>NUCLEOTIDE SEQUENCE [LARGE SCALE GENOMIC DNA]</scope>
    <source>
        <strain evidence="2 3">ATCC MYA-4762</strain>
    </source>
</reference>
<dbReference type="InParanoid" id="A0A3N4M0Y3"/>
<evidence type="ECO:0000313" key="2">
    <source>
        <dbReference type="EMBL" id="RPB27578.1"/>
    </source>
</evidence>
<evidence type="ECO:0000313" key="3">
    <source>
        <dbReference type="Proteomes" id="UP000267821"/>
    </source>
</evidence>